<proteinExistence type="predicted"/>
<organism evidence="2">
    <name type="scientific">Candidatus Mycoplasma haematominutum 'Birmingham 1'</name>
    <dbReference type="NCBI Taxonomy" id="1116213"/>
    <lineage>
        <taxon>Bacteria</taxon>
        <taxon>Bacillati</taxon>
        <taxon>Mycoplasmatota</taxon>
        <taxon>Mollicutes</taxon>
        <taxon>Mycoplasmataceae</taxon>
        <taxon>Mycoplasma</taxon>
    </lineage>
</organism>
<evidence type="ECO:0000313" key="2">
    <source>
        <dbReference type="EMBL" id="CCE66841.1"/>
    </source>
</evidence>
<dbReference type="KEGG" id="mhb:MHM_03230"/>
<evidence type="ECO:0000256" key="1">
    <source>
        <dbReference type="SAM" id="MobiDB-lite"/>
    </source>
</evidence>
<reference evidence="2" key="2">
    <citation type="submission" date="2011-11" db="EMBL/GenBank/DDBJ databases">
        <authorList>
            <person name="Barker E."/>
        </authorList>
    </citation>
    <scope>NUCLEOTIDE SEQUENCE</scope>
    <source>
        <strain evidence="2">Birmingham 1</strain>
    </source>
</reference>
<dbReference type="HOGENOM" id="CLU_2068843_0_0_14"/>
<accession>G8C3E3</accession>
<dbReference type="PATRIC" id="fig|1116213.3.peg.344"/>
<feature type="compositionally biased region" description="Polar residues" evidence="1">
    <location>
        <begin position="88"/>
        <end position="100"/>
    </location>
</feature>
<name>G8C3E3_9MOLU</name>
<feature type="compositionally biased region" description="Basic and acidic residues" evidence="1">
    <location>
        <begin position="75"/>
        <end position="86"/>
    </location>
</feature>
<dbReference type="EMBL" id="HE613254">
    <property type="protein sequence ID" value="CCE66841.1"/>
    <property type="molecule type" value="Genomic_DNA"/>
</dbReference>
<reference evidence="2" key="1">
    <citation type="submission" date="2011-11" db="EMBL/GenBank/DDBJ databases">
        <title>Complete genome sequence of Candidatus Mycoplasma haemominutum.</title>
        <authorList>
            <person name="Barker E.N."/>
            <person name="Darby A.C."/>
            <person name="Helps C.R."/>
            <person name="Peters I.R."/>
            <person name="Hughes M.A."/>
            <person name="Radford A.D."/>
            <person name="Novacco M."/>
            <person name="Boretti F."/>
            <person name="Hofmann-Lehmann R."/>
            <person name="Tasker S."/>
        </authorList>
    </citation>
    <scope>NUCLEOTIDE SEQUENCE</scope>
    <source>
        <strain evidence="2">Birmingham 1</strain>
    </source>
</reference>
<dbReference type="AlphaFoldDB" id="G8C3E3"/>
<feature type="region of interest" description="Disordered" evidence="1">
    <location>
        <begin position="75"/>
        <end position="105"/>
    </location>
</feature>
<sequence length="118" mass="13518">MEEAYHELKKVLKQLEEAFKKLGDWDSKRLTHDAKIHQLSFANTSLLTLARTIYKWGEELEKFVCAIDNKENCETSSKDWEKKRNESPPVSQALGQTQNGQASAAALQQLQESRKVII</sequence>
<dbReference type="RefSeq" id="WP_015511706.1">
    <property type="nucleotide sequence ID" value="NC_021007.1"/>
</dbReference>
<protein>
    <submittedName>
        <fullName evidence="2">Uncharacterized protein</fullName>
    </submittedName>
</protein>
<gene>
    <name evidence="2" type="ORF">MHM_03230</name>
</gene>